<organism evidence="4 5">
    <name type="scientific">Prosthecobacter fusiformis</name>
    <dbReference type="NCBI Taxonomy" id="48464"/>
    <lineage>
        <taxon>Bacteria</taxon>
        <taxon>Pseudomonadati</taxon>
        <taxon>Verrucomicrobiota</taxon>
        <taxon>Verrucomicrobiia</taxon>
        <taxon>Verrucomicrobiales</taxon>
        <taxon>Verrucomicrobiaceae</taxon>
        <taxon>Prosthecobacter</taxon>
    </lineage>
</organism>
<dbReference type="Proteomes" id="UP000295662">
    <property type="component" value="Unassembled WGS sequence"/>
</dbReference>
<evidence type="ECO:0000313" key="5">
    <source>
        <dbReference type="Proteomes" id="UP000295662"/>
    </source>
</evidence>
<sequence length="754" mass="81637">MTWLFPLYLLGAAAIIGPILMHLRRRPPQDRVEFSSLMFLDAQPPMPVSKRRLEHWLLLLLRCLALILLALMFARPLWRGEETAALSQNHATLILVDRSASMQRADLWPRAQAEAARLLAAATPADRLALATFDRDFTPLWTFSEDASSASTRTATANQRLQQTRPGWASTDLGLALVQATTLFTSQPGLTGLKKRIIVLTDFQEGTRLDALRSQVWPETIAVSLHRLDAPDSDNLSLSLAATTTEDNNEDDNTASLPTSSPRRPTARLRLSNTRDSKAANFTLAWEKGGAEAITGYLPPGATRVLTAPPIADESQARTLLLTGDAWDFDNRVFIAPPQPRPVHILFIGDESTRNEAASPLFYLSRALQQTPTLLPTLQVIPSSSATSIPAETDIVFTSGTPLQLPLAQALHTFMENGGMVVTVVEDTTTPAILSTLSSAPAAAIALSPAAPSQDYLMLAQVDIAHPLLRPFADERLRDFTKLRFWKHRSLSLSEAATPFLKVIASFDDRTPAILTSSPGKGTLILLTSGWHPADSQLALSTKFVPLLYGWLEAAGFHNEPASSLLVGDAFPQEANTQILTPDGHPLSQSTALTPGLYTITGARTPSSASQTQSPSPSAPISPGARTPPSATQTPSPSAPSSPGARTPSSASQTQNPSPSAQTPRLIAVNLPPEETRITPLEPNKLLEFGLPLDSPSTDLTPSPPEDRERLATTEQEGRQRAWLWLLTALLLLLALETWLSGRIRHPTPQPTYS</sequence>
<feature type="compositionally biased region" description="Polar residues" evidence="1">
    <location>
        <begin position="653"/>
        <end position="663"/>
    </location>
</feature>
<dbReference type="OrthoDB" id="175359at2"/>
<reference evidence="4 5" key="1">
    <citation type="submission" date="2019-03" db="EMBL/GenBank/DDBJ databases">
        <title>Genomic Encyclopedia of Archaeal and Bacterial Type Strains, Phase II (KMG-II): from individual species to whole genera.</title>
        <authorList>
            <person name="Goeker M."/>
        </authorList>
    </citation>
    <scope>NUCLEOTIDE SEQUENCE [LARGE SCALE GENOMIC DNA]</scope>
    <source>
        <strain evidence="4 5">ATCC 25309</strain>
    </source>
</reference>
<evidence type="ECO:0000313" key="4">
    <source>
        <dbReference type="EMBL" id="TDU71264.1"/>
    </source>
</evidence>
<keyword evidence="2" id="KW-0812">Transmembrane</keyword>
<dbReference type="NCBIfam" id="TIGR02226">
    <property type="entry name" value="two_anch"/>
    <property type="match status" value="1"/>
</dbReference>
<keyword evidence="2" id="KW-1133">Transmembrane helix</keyword>
<feature type="region of interest" description="Disordered" evidence="1">
    <location>
        <begin position="688"/>
        <end position="714"/>
    </location>
</feature>
<dbReference type="Pfam" id="PF07584">
    <property type="entry name" value="BatA"/>
    <property type="match status" value="1"/>
</dbReference>
<dbReference type="RefSeq" id="WP_133795430.1">
    <property type="nucleotide sequence ID" value="NZ_SOCA01000003.1"/>
</dbReference>
<feature type="transmembrane region" description="Helical" evidence="2">
    <location>
        <begin position="6"/>
        <end position="23"/>
    </location>
</feature>
<dbReference type="InterPro" id="IPR024163">
    <property type="entry name" value="Aerotolerance_reg_N"/>
</dbReference>
<dbReference type="SUPFAM" id="SSF53300">
    <property type="entry name" value="vWA-like"/>
    <property type="match status" value="1"/>
</dbReference>
<keyword evidence="2" id="KW-0472">Membrane</keyword>
<dbReference type="Pfam" id="PF13519">
    <property type="entry name" value="VWA_2"/>
    <property type="match status" value="1"/>
</dbReference>
<dbReference type="InterPro" id="IPR002035">
    <property type="entry name" value="VWF_A"/>
</dbReference>
<dbReference type="AlphaFoldDB" id="A0A4R7RZ79"/>
<evidence type="ECO:0000256" key="2">
    <source>
        <dbReference type="SAM" id="Phobius"/>
    </source>
</evidence>
<feature type="compositionally biased region" description="Basic and acidic residues" evidence="1">
    <location>
        <begin position="705"/>
        <end position="714"/>
    </location>
</feature>
<feature type="domain" description="VWFA" evidence="3">
    <location>
        <begin position="89"/>
        <end position="259"/>
    </location>
</feature>
<dbReference type="EMBL" id="SOCA01000003">
    <property type="protein sequence ID" value="TDU71264.1"/>
    <property type="molecule type" value="Genomic_DNA"/>
</dbReference>
<feature type="transmembrane region" description="Helical" evidence="2">
    <location>
        <begin position="56"/>
        <end position="78"/>
    </location>
</feature>
<dbReference type="Gene3D" id="3.40.50.410">
    <property type="entry name" value="von Willebrand factor, type A domain"/>
    <property type="match status" value="1"/>
</dbReference>
<feature type="compositionally biased region" description="Low complexity" evidence="1">
    <location>
        <begin position="605"/>
        <end position="652"/>
    </location>
</feature>
<gene>
    <name evidence="4" type="ORF">EI77_02386</name>
</gene>
<dbReference type="PANTHER" id="PTHR37464">
    <property type="entry name" value="BLL2463 PROTEIN"/>
    <property type="match status" value="1"/>
</dbReference>
<comment type="caution">
    <text evidence="4">The sequence shown here is derived from an EMBL/GenBank/DDBJ whole genome shotgun (WGS) entry which is preliminary data.</text>
</comment>
<dbReference type="SMART" id="SM00327">
    <property type="entry name" value="VWA"/>
    <property type="match status" value="1"/>
</dbReference>
<evidence type="ECO:0000256" key="1">
    <source>
        <dbReference type="SAM" id="MobiDB-lite"/>
    </source>
</evidence>
<accession>A0A4R7RZ79</accession>
<feature type="compositionally biased region" description="Low complexity" evidence="1">
    <location>
        <begin position="691"/>
        <end position="701"/>
    </location>
</feature>
<feature type="region of interest" description="Disordered" evidence="1">
    <location>
        <begin position="243"/>
        <end position="270"/>
    </location>
</feature>
<dbReference type="PANTHER" id="PTHR37464:SF1">
    <property type="entry name" value="BLL2463 PROTEIN"/>
    <property type="match status" value="1"/>
</dbReference>
<protein>
    <submittedName>
        <fullName evidence="4">Putative membrane protein (TIGR02226 family)</fullName>
    </submittedName>
</protein>
<evidence type="ECO:0000259" key="3">
    <source>
        <dbReference type="SMART" id="SM00327"/>
    </source>
</evidence>
<keyword evidence="5" id="KW-1185">Reference proteome</keyword>
<dbReference type="InterPro" id="IPR011933">
    <property type="entry name" value="Double_TM_dom"/>
</dbReference>
<proteinExistence type="predicted"/>
<dbReference type="InterPro" id="IPR036465">
    <property type="entry name" value="vWFA_dom_sf"/>
</dbReference>
<name>A0A4R7RZ79_9BACT</name>
<feature type="region of interest" description="Disordered" evidence="1">
    <location>
        <begin position="599"/>
        <end position="665"/>
    </location>
</feature>